<keyword evidence="2" id="KW-1185">Reference proteome</keyword>
<organism evidence="1 2">
    <name type="scientific">Citrus sinensis</name>
    <name type="common">Sweet orange</name>
    <name type="synonym">Citrus aurantium var. sinensis</name>
    <dbReference type="NCBI Taxonomy" id="2711"/>
    <lineage>
        <taxon>Eukaryota</taxon>
        <taxon>Viridiplantae</taxon>
        <taxon>Streptophyta</taxon>
        <taxon>Embryophyta</taxon>
        <taxon>Tracheophyta</taxon>
        <taxon>Spermatophyta</taxon>
        <taxon>Magnoliopsida</taxon>
        <taxon>eudicotyledons</taxon>
        <taxon>Gunneridae</taxon>
        <taxon>Pentapetalae</taxon>
        <taxon>rosids</taxon>
        <taxon>malvids</taxon>
        <taxon>Sapindales</taxon>
        <taxon>Rutaceae</taxon>
        <taxon>Aurantioideae</taxon>
        <taxon>Citrus</taxon>
    </lineage>
</organism>
<protein>
    <submittedName>
        <fullName evidence="1">Ribonuclease H protein</fullName>
    </submittedName>
</protein>
<evidence type="ECO:0000313" key="2">
    <source>
        <dbReference type="Proteomes" id="UP000829398"/>
    </source>
</evidence>
<reference evidence="2" key="1">
    <citation type="journal article" date="2023" name="Hortic. Res.">
        <title>A chromosome-level phased genome enabling allele-level studies in sweet orange: a case study on citrus Huanglongbing tolerance.</title>
        <authorList>
            <person name="Wu B."/>
            <person name="Yu Q."/>
            <person name="Deng Z."/>
            <person name="Duan Y."/>
            <person name="Luo F."/>
            <person name="Gmitter F. Jr."/>
        </authorList>
    </citation>
    <scope>NUCLEOTIDE SEQUENCE [LARGE SCALE GENOMIC DNA]</scope>
    <source>
        <strain evidence="2">cv. Valencia</strain>
    </source>
</reference>
<accession>A0ACB8KES9</accession>
<gene>
    <name evidence="1" type="ORF">KPL71_014890</name>
</gene>
<sequence>MQALGQAVEDEEIKNVIFSMKALKAPGIGGLHALFYQTQWHVVGKSVCSLIKGIFNGNEIPKELNKTLIVLVPKSDNPISLKLFRPISLCPVIYKTITKLLANRLKSILPDLIGPTQTSFIPGRHITENIVVAQEVIHLMRRKKGRIGQMAIKVDLEKAYDRLSWDFIYETLREFGLPTILVRLIMECITTATMQLLWNGEITEIFTPSRGIRQGDPISPYIFVLCIERLSHGINDAVKRGHWKPIKLSRGVNQRLSGWNAIHLSLAGRITLTQSVIQAIPIYAMQTTKIPFGIREKIDQACRRFIWSGAADKKKISLVKWDTICQLKPSGGLGLKQLNLMNDALLMKIGWVLIASPNSLWVKVLLSKYGLAPKALPGTLPTKYGSYMWKAVGGIWHEVLKGIKWDIGNGNRVRFWWDNWVTEEYPLYTFALQPIRLQQLEECVARFITVEGTWNWRLFENLFPHHLLLKIAATKPPSVNDEDDYMYWAYSKSEDFTTNSAYRALSKMEVHNEESFWRILWQWRGPQHIKTFLWVVGQNRLKTKAELFRRHIVDDMSCARCGCVVENTLNVLRDCPSAKHVWSSLIPHGISHQFFSLNLRDWALYNLRNLWKYDDGARKSSGLSSTGGLIRNCYGEWIIGFGMNVGVVTIIGAELWGLYQGLCLAWDNGIRQLQVEVDSLCVTRLVADDEIRPNAHASLVRGIKELLNRTWQVQVKHVYRESNFAADFPANSALSLPVELHLFNSLPLGAGFWIRHDCIGVSHPRFVLP</sequence>
<dbReference type="EMBL" id="CM039174">
    <property type="protein sequence ID" value="KAH9752900.1"/>
    <property type="molecule type" value="Genomic_DNA"/>
</dbReference>
<comment type="caution">
    <text evidence="1">The sequence shown here is derived from an EMBL/GenBank/DDBJ whole genome shotgun (WGS) entry which is preliminary data.</text>
</comment>
<dbReference type="Proteomes" id="UP000829398">
    <property type="component" value="Chromosome 5"/>
</dbReference>
<evidence type="ECO:0000313" key="1">
    <source>
        <dbReference type="EMBL" id="KAH9752900.1"/>
    </source>
</evidence>
<proteinExistence type="predicted"/>
<name>A0ACB8KES9_CITSI</name>